<keyword evidence="2" id="KW-1185">Reference proteome</keyword>
<name>A0ABN1CIY6_SACER</name>
<evidence type="ECO:0000313" key="2">
    <source>
        <dbReference type="Proteomes" id="UP001500729"/>
    </source>
</evidence>
<reference evidence="1 2" key="1">
    <citation type="journal article" date="2019" name="Int. J. Syst. Evol. Microbiol.">
        <title>The Global Catalogue of Microorganisms (GCM) 10K type strain sequencing project: providing services to taxonomists for standard genome sequencing and annotation.</title>
        <authorList>
            <consortium name="The Broad Institute Genomics Platform"/>
            <consortium name="The Broad Institute Genome Sequencing Center for Infectious Disease"/>
            <person name="Wu L."/>
            <person name="Ma J."/>
        </authorList>
    </citation>
    <scope>NUCLEOTIDE SEQUENCE [LARGE SCALE GENOMIC DNA]</scope>
    <source>
        <strain evidence="1 2">JCM 10303</strain>
    </source>
</reference>
<dbReference type="EMBL" id="BAAAGS010000008">
    <property type="protein sequence ID" value="GAA0519196.1"/>
    <property type="molecule type" value="Genomic_DNA"/>
</dbReference>
<proteinExistence type="predicted"/>
<protein>
    <recommendedName>
        <fullName evidence="3">Helicase/UvrB N-terminal domain-containing protein</fullName>
    </recommendedName>
</protein>
<evidence type="ECO:0008006" key="3">
    <source>
        <dbReference type="Google" id="ProtNLM"/>
    </source>
</evidence>
<accession>A0ABN1CIY6</accession>
<dbReference type="Proteomes" id="UP001500729">
    <property type="component" value="Unassembled WGS sequence"/>
</dbReference>
<sequence length="78" mass="8546">MGGADAWWPWARDRTTRKRAAKAWQAQHGCSYQQALQAVDGKRRAPAMEHRATTGSGKTFALAHAVQRRVLEKAGDGG</sequence>
<comment type="caution">
    <text evidence="1">The sequence shown here is derived from an EMBL/GenBank/DDBJ whole genome shotgun (WGS) entry which is preliminary data.</text>
</comment>
<evidence type="ECO:0000313" key="1">
    <source>
        <dbReference type="EMBL" id="GAA0519196.1"/>
    </source>
</evidence>
<gene>
    <name evidence="1" type="ORF">GCM10009533_17940</name>
</gene>
<organism evidence="1 2">
    <name type="scientific">Saccharopolyspora erythraea</name>
    <name type="common">Streptomyces erythraeus</name>
    <dbReference type="NCBI Taxonomy" id="1836"/>
    <lineage>
        <taxon>Bacteria</taxon>
        <taxon>Bacillati</taxon>
        <taxon>Actinomycetota</taxon>
        <taxon>Actinomycetes</taxon>
        <taxon>Pseudonocardiales</taxon>
        <taxon>Pseudonocardiaceae</taxon>
        <taxon>Saccharopolyspora</taxon>
    </lineage>
</organism>